<reference evidence="1" key="1">
    <citation type="submission" date="2015-10" db="EMBL/GenBank/DDBJ databases">
        <authorList>
            <person name="Martinez-Garcia P.J."/>
            <person name="Crepeau M.W."/>
            <person name="Puiu D."/>
            <person name="Gonzalez-Ibeas D."/>
            <person name="Whalen J."/>
            <person name="Stevens K."/>
            <person name="Paul R."/>
            <person name="Butterfield T."/>
            <person name="Britton M."/>
            <person name="Reagan R."/>
            <person name="Chakraborty S."/>
            <person name="Walawage S.L."/>
            <person name="Vasquez-Gross H.A."/>
            <person name="Cardeno C."/>
            <person name="Famula R."/>
            <person name="Pratt K."/>
            <person name="Kuruganti S."/>
            <person name="Aradhya M.K."/>
            <person name="Leslie C.A."/>
            <person name="Dandekar A.M."/>
            <person name="Salzberg S.L."/>
            <person name="Wegrzyn J.L."/>
            <person name="Langley C.H."/>
            <person name="Neale D.B."/>
        </authorList>
    </citation>
    <scope>NUCLEOTIDE SEQUENCE</scope>
    <source>
        <tissue evidence="1">Leaves</tissue>
    </source>
</reference>
<dbReference type="AlphaFoldDB" id="A0A833XSS8"/>
<evidence type="ECO:0000313" key="1">
    <source>
        <dbReference type="EMBL" id="KAF5470692.1"/>
    </source>
</evidence>
<reference evidence="1" key="2">
    <citation type="submission" date="2020-03" db="EMBL/GenBank/DDBJ databases">
        <title>Walnut 2.0.</title>
        <authorList>
            <person name="Marrano A."/>
            <person name="Britton M."/>
            <person name="Zimin A.V."/>
            <person name="Zaini P.A."/>
            <person name="Workman R."/>
            <person name="Puiu D."/>
            <person name="Bianco L."/>
            <person name="Allen B.J."/>
            <person name="Troggio M."/>
            <person name="Leslie C.A."/>
            <person name="Timp W."/>
            <person name="Dendekar A."/>
            <person name="Salzberg S.L."/>
            <person name="Neale D.B."/>
        </authorList>
    </citation>
    <scope>NUCLEOTIDE SEQUENCE</scope>
    <source>
        <tissue evidence="1">Leaves</tissue>
    </source>
</reference>
<sequence length="121" mass="13640">IPSLSLSLHLRINAYQLSVKRHIPIRTLQHVIVLNPKIFLLLFKSIIPNFLSHTLPLSSPDLPPCTPFRSLQSSSFALLASREHSSQTSRLALAFLRSTSLQNCFLSQSNYYPYCFSDPGI</sequence>
<dbReference type="Proteomes" id="UP000619265">
    <property type="component" value="Unassembled WGS sequence"/>
</dbReference>
<organism evidence="1 2">
    <name type="scientific">Juglans regia</name>
    <name type="common">English walnut</name>
    <dbReference type="NCBI Taxonomy" id="51240"/>
    <lineage>
        <taxon>Eukaryota</taxon>
        <taxon>Viridiplantae</taxon>
        <taxon>Streptophyta</taxon>
        <taxon>Embryophyta</taxon>
        <taxon>Tracheophyta</taxon>
        <taxon>Spermatophyta</taxon>
        <taxon>Magnoliopsida</taxon>
        <taxon>eudicotyledons</taxon>
        <taxon>Gunneridae</taxon>
        <taxon>Pentapetalae</taxon>
        <taxon>rosids</taxon>
        <taxon>fabids</taxon>
        <taxon>Fagales</taxon>
        <taxon>Juglandaceae</taxon>
        <taxon>Juglans</taxon>
    </lineage>
</organism>
<proteinExistence type="predicted"/>
<comment type="caution">
    <text evidence="1">The sequence shown here is derived from an EMBL/GenBank/DDBJ whole genome shotgun (WGS) entry which is preliminary data.</text>
</comment>
<accession>A0A833XSS8</accession>
<name>A0A833XSS8_JUGRE</name>
<feature type="non-terminal residue" evidence="1">
    <location>
        <position position="1"/>
    </location>
</feature>
<evidence type="ECO:0000313" key="2">
    <source>
        <dbReference type="Proteomes" id="UP000619265"/>
    </source>
</evidence>
<gene>
    <name evidence="1" type="ORF">F2P56_011189</name>
</gene>
<dbReference type="EMBL" id="LIHL02000005">
    <property type="protein sequence ID" value="KAF5470692.1"/>
    <property type="molecule type" value="Genomic_DNA"/>
</dbReference>
<dbReference type="Gramene" id="Jr05_09890_p2">
    <property type="protein sequence ID" value="cds.Jr05_09890_p2"/>
    <property type="gene ID" value="Jr05_09890"/>
</dbReference>
<protein>
    <submittedName>
        <fullName evidence="1">Uncharacterized protein</fullName>
    </submittedName>
</protein>